<dbReference type="EMBL" id="FNMV01000007">
    <property type="protein sequence ID" value="SDX11351.1"/>
    <property type="molecule type" value="Genomic_DNA"/>
</dbReference>
<protein>
    <recommendedName>
        <fullName evidence="3">Mu-like prophage protein gp36</fullName>
    </recommendedName>
</protein>
<name>A0A1H2Z1Z0_9FLAO</name>
<dbReference type="OrthoDB" id="881590at2"/>
<sequence length="153" mass="17560">MFINKEDLGSVIYDYQLDQITDGNDDLVVQACNAAIEEARSYLTPNTDNKKWLDGRLLYDVENIFNKVGNDRHSLVVQHCCTLAKWYVAELCNADFIYEKAKERYDRATSWFTKVATGTINVSSLPQLVRDETTAGDKQPFEFGSRAKFNHDY</sequence>
<dbReference type="STRING" id="229203.SAMN05444338_10759"/>
<gene>
    <name evidence="1" type="ORF">SAMN05444338_10759</name>
</gene>
<accession>A0A1H2Z1Z0</accession>
<evidence type="ECO:0000313" key="2">
    <source>
        <dbReference type="Proteomes" id="UP000198569"/>
    </source>
</evidence>
<dbReference type="AlphaFoldDB" id="A0A1H2Z1Z0"/>
<reference evidence="2" key="1">
    <citation type="submission" date="2016-10" db="EMBL/GenBank/DDBJ databases">
        <authorList>
            <person name="Varghese N."/>
            <person name="Submissions S."/>
        </authorList>
    </citation>
    <scope>NUCLEOTIDE SEQUENCE [LARGE SCALE GENOMIC DNA]</scope>
    <source>
        <strain evidence="2">DSM 15718</strain>
    </source>
</reference>
<evidence type="ECO:0008006" key="3">
    <source>
        <dbReference type="Google" id="ProtNLM"/>
    </source>
</evidence>
<evidence type="ECO:0000313" key="1">
    <source>
        <dbReference type="EMBL" id="SDX11351.1"/>
    </source>
</evidence>
<dbReference type="Proteomes" id="UP000198569">
    <property type="component" value="Unassembled WGS sequence"/>
</dbReference>
<dbReference type="RefSeq" id="WP_091431791.1">
    <property type="nucleotide sequence ID" value="NZ_FNMV01000007.1"/>
</dbReference>
<organism evidence="1 2">
    <name type="scientific">Flavobacterium degerlachei</name>
    <dbReference type="NCBI Taxonomy" id="229203"/>
    <lineage>
        <taxon>Bacteria</taxon>
        <taxon>Pseudomonadati</taxon>
        <taxon>Bacteroidota</taxon>
        <taxon>Flavobacteriia</taxon>
        <taxon>Flavobacteriales</taxon>
        <taxon>Flavobacteriaceae</taxon>
        <taxon>Flavobacterium</taxon>
    </lineage>
</organism>
<proteinExistence type="predicted"/>
<keyword evidence="2" id="KW-1185">Reference proteome</keyword>